<name>A0ACC2V6T2_9TREE</name>
<evidence type="ECO:0000313" key="1">
    <source>
        <dbReference type="EMBL" id="KAJ9094820.1"/>
    </source>
</evidence>
<sequence>MDDYSTNSESDYANSWITWFLSTKGNEYFVEIDDDYLMDRFNLTGLNGELVKDYSRALDMILDNLASPHEETRRDKYEERNEIRRGRWMARGRRKRAQTTTIIASATDSPIGAKSFHVVIGWLEDGTSMYLRPRQGELRSGFRRWTLENPILSVSDNPQFERSVVAVSTDGLEASKRSKENVGATSSTSASLLPRKAHHAEQGEESMDDEEREGLDTSARFLYGLIHARFIVTSRGLAKMLEKYRRADFGRCPRVYCYQQALLPVGLSDTPYIKAVKLYCPRCEDIYSPKSNRHGSIDGAYFGTTFPHMMFMVYPGMIPGKAPPPQITGQVGGASSGNQPTGATGTSAAQPSPLGSGFPRDGVPQGAGANTGGASAAPAPHSQIGGGTLSTAAAAMKAEIYDPKLFGFRVNEMAKLKRWREAQRDRQVKRLETIEREETNGNGAPVLGA</sequence>
<comment type="caution">
    <text evidence="1">The sequence shown here is derived from an EMBL/GenBank/DDBJ whole genome shotgun (WGS) entry which is preliminary data.</text>
</comment>
<gene>
    <name evidence="1" type="ORF">QFC20_006835</name>
</gene>
<organism evidence="1 2">
    <name type="scientific">Naganishia adeliensis</name>
    <dbReference type="NCBI Taxonomy" id="92952"/>
    <lineage>
        <taxon>Eukaryota</taxon>
        <taxon>Fungi</taxon>
        <taxon>Dikarya</taxon>
        <taxon>Basidiomycota</taxon>
        <taxon>Agaricomycotina</taxon>
        <taxon>Tremellomycetes</taxon>
        <taxon>Filobasidiales</taxon>
        <taxon>Filobasidiaceae</taxon>
        <taxon>Naganishia</taxon>
    </lineage>
</organism>
<dbReference type="EMBL" id="JASBWS010000134">
    <property type="protein sequence ID" value="KAJ9094820.1"/>
    <property type="molecule type" value="Genomic_DNA"/>
</dbReference>
<accession>A0ACC2V6T2</accession>
<protein>
    <submittedName>
        <fullName evidence="1">Uncharacterized protein</fullName>
    </submittedName>
</protein>
<reference evidence="1" key="1">
    <citation type="submission" date="2023-04" db="EMBL/GenBank/DDBJ databases">
        <title>Draft Genome sequencing of Naganishia species isolated from polar environments using Oxford Nanopore Technology.</title>
        <authorList>
            <person name="Leo P."/>
            <person name="Venkateswaran K."/>
        </authorList>
    </citation>
    <scope>NUCLEOTIDE SEQUENCE</scope>
    <source>
        <strain evidence="1">MNA-CCFEE 5262</strain>
    </source>
</reference>
<keyword evidence="2" id="KW-1185">Reference proteome</keyword>
<evidence type="ECO:0000313" key="2">
    <source>
        <dbReference type="Proteomes" id="UP001230649"/>
    </source>
</evidence>
<dbReference type="Proteomes" id="UP001230649">
    <property type="component" value="Unassembled WGS sequence"/>
</dbReference>
<proteinExistence type="predicted"/>